<dbReference type="Proteomes" id="UP000683925">
    <property type="component" value="Unassembled WGS sequence"/>
</dbReference>
<gene>
    <name evidence="2" type="ORF">POCTA_138.1.T1270100</name>
</gene>
<sequence length="1400" mass="163032">MMFILLLIPYVINANSNFINIGKTYEGQFNFKTDNTLGHSYYFEISELLDNADIIIIVSQQTPQGDPNIFLSLVNPEPYTIEQSELGYCQSQGSDLCVIDKKYIQIDTRYYIGITCFEDCKYTLKVNYDLEQKMLMNDLLRFKMNEGSSSQIVKIQIDHTLHIEELEITGAIINYFEIENPFHMYLNLGDTLPSSQQSDYEGKDFLNGLKYLILPWVEINNSSILTIIVESQIGSLIELKTKTNEKIRKSSYHTLISGEVLLNQLHHYQIDKKQNGQQHTYNQLSIQMKPYSGLITVYFNFKEELPQNLEDYEYKYKINQTSIISFSDLDLKNYIKIKSLDIIIFGNEISSYQFMVIPQSNFEYINQNMYYQGRVYKDQFLQVSFDLISNTTSGKFNLQMESENNDVVIIIKKTQIINEIIPKDDIKNMDQLESENPSNLFIFTKKDKQSLTFQPDFSIQALNVHIGLYSLGIFLNESKRNFSSYSFILRSELQFKRLKDNTPYKSVVTKESYSYFQYILNPIENFEEMQIMIVSIQGSQVLLSSTKDYPNRTSYEQIGDNDVIIYRPQETLKNPQVYFISVYCQTAGIFTITVIIKIASDQNQLGAYPWEYTQIFQGDSQFHVLNTDSNQTVGLFKIDLTQQLEIRSNQLNPLNKKKQLISIHVLSPLGGIMMHGFVSPSASKDGSLWSDPKEIQVYLSQLNGEQAVFLRIELQEHYNYSTYKIAIHSMFQSSQYIQEIIENEHYFGYIEQAGQLLLFRYNQMQDYSIIKNTEDKGNSVRVSVILKNITLATYESTLLIPKEKLEDERCKKEDLEQNYCFFFIQIFSKNPTFYTLIISHENNQISLHMDQVIYHKLPKGSDHYYSLVDGRDFNIIVKNLNQNVQLQILVTIFQAQANQEYPYPKAETESNLFKVSKNFNGFHTSQVSIYKDEVAKSLNCSNRCMIAVTIRQVPCFNYTINSNSVYSIIYSSGSRQLSLKSFLPGKISKEYTAYYQVQIADEDAQLIILLQENNLCDATIIISKDEFPNEEKYDWVYRHLYQKNITISKYNNMYESMKGTYYIGVFGESECEYYITYYLGDSEQRQEYFQDIYQLVPFVLKQNQKQIVTSNNHMIWTFSCKTVGRLLIQMQYLSQNVTIRGYDSPDHINSMHSPLVIIFQNNLQLIGYFPIQQVGVYTIQTFIENSSMDIVRYQIKAGMIGEDSILPDFSNFTKNQITEIITVDDETIIHADPLKIDLMNSSYQVEQIKYQLLFVDSNSDKSVYFVDTYGINDQALQWSQKQPIDTRTTQISSKRQLDSNVSLMSQGIDYSNTTYSIHAIATLTLYNLERIEIDYFYNQKFVIINQGLGYYFIIALIVLIIIIIVILIIIFGKWQQRKKISLVKNVQQHSIEMMFKNIDQ</sequence>
<organism evidence="2 3">
    <name type="scientific">Paramecium octaurelia</name>
    <dbReference type="NCBI Taxonomy" id="43137"/>
    <lineage>
        <taxon>Eukaryota</taxon>
        <taxon>Sar</taxon>
        <taxon>Alveolata</taxon>
        <taxon>Ciliophora</taxon>
        <taxon>Intramacronucleata</taxon>
        <taxon>Oligohymenophorea</taxon>
        <taxon>Peniculida</taxon>
        <taxon>Parameciidae</taxon>
        <taxon>Paramecium</taxon>
    </lineage>
</organism>
<dbReference type="OMA" id="TYSIHAI"/>
<reference evidence="2" key="1">
    <citation type="submission" date="2021-01" db="EMBL/GenBank/DDBJ databases">
        <authorList>
            <consortium name="Genoscope - CEA"/>
            <person name="William W."/>
        </authorList>
    </citation>
    <scope>NUCLEOTIDE SEQUENCE</scope>
</reference>
<dbReference type="EMBL" id="CAJJDP010000127">
    <property type="protein sequence ID" value="CAD8202484.1"/>
    <property type="molecule type" value="Genomic_DNA"/>
</dbReference>
<name>A0A8S1XPU4_PAROT</name>
<comment type="caution">
    <text evidence="2">The sequence shown here is derived from an EMBL/GenBank/DDBJ whole genome shotgun (WGS) entry which is preliminary data.</text>
</comment>
<protein>
    <recommendedName>
        <fullName evidence="4">Transmembrane protein</fullName>
    </recommendedName>
</protein>
<evidence type="ECO:0000256" key="1">
    <source>
        <dbReference type="SAM" id="Phobius"/>
    </source>
</evidence>
<accession>A0A8S1XPU4</accession>
<keyword evidence="1" id="KW-0812">Transmembrane</keyword>
<keyword evidence="3" id="KW-1185">Reference proteome</keyword>
<evidence type="ECO:0000313" key="3">
    <source>
        <dbReference type="Proteomes" id="UP000683925"/>
    </source>
</evidence>
<keyword evidence="1" id="KW-1133">Transmembrane helix</keyword>
<feature type="transmembrane region" description="Helical" evidence="1">
    <location>
        <begin position="1348"/>
        <end position="1371"/>
    </location>
</feature>
<evidence type="ECO:0000313" key="2">
    <source>
        <dbReference type="EMBL" id="CAD8202484.1"/>
    </source>
</evidence>
<dbReference type="OrthoDB" id="290266at2759"/>
<keyword evidence="1" id="KW-0472">Membrane</keyword>
<proteinExistence type="predicted"/>
<evidence type="ECO:0008006" key="4">
    <source>
        <dbReference type="Google" id="ProtNLM"/>
    </source>
</evidence>